<evidence type="ECO:0000313" key="4">
    <source>
        <dbReference type="EMBL" id="ROW15961.1"/>
    </source>
</evidence>
<feature type="region of interest" description="Disordered" evidence="2">
    <location>
        <begin position="61"/>
        <end position="118"/>
    </location>
</feature>
<feature type="coiled-coil region" evidence="1">
    <location>
        <begin position="120"/>
        <end position="147"/>
    </location>
</feature>
<dbReference type="PIRSF" id="PIRSF022909">
    <property type="entry name" value="UCP022909"/>
    <property type="match status" value="1"/>
</dbReference>
<dbReference type="PANTHER" id="PTHR28199:SF1">
    <property type="entry name" value="PROCESSING OF GAS1 AND ALP PROTEIN 2"/>
    <property type="match status" value="1"/>
</dbReference>
<evidence type="ECO:0000256" key="1">
    <source>
        <dbReference type="SAM" id="Coils"/>
    </source>
</evidence>
<organism evidence="4 5">
    <name type="scientific">Cytospora leucostoma</name>
    <dbReference type="NCBI Taxonomy" id="1230097"/>
    <lineage>
        <taxon>Eukaryota</taxon>
        <taxon>Fungi</taxon>
        <taxon>Dikarya</taxon>
        <taxon>Ascomycota</taxon>
        <taxon>Pezizomycotina</taxon>
        <taxon>Sordariomycetes</taxon>
        <taxon>Sordariomycetidae</taxon>
        <taxon>Diaporthales</taxon>
        <taxon>Cytosporaceae</taxon>
        <taxon>Cytospora</taxon>
    </lineage>
</organism>
<keyword evidence="3" id="KW-0812">Transmembrane</keyword>
<feature type="compositionally biased region" description="Acidic residues" evidence="2">
    <location>
        <begin position="93"/>
        <end position="102"/>
    </location>
</feature>
<keyword evidence="1" id="KW-0175">Coiled coil</keyword>
<evidence type="ECO:0000256" key="3">
    <source>
        <dbReference type="SAM" id="Phobius"/>
    </source>
</evidence>
<dbReference type="EMBL" id="LKEB01000007">
    <property type="protein sequence ID" value="ROW15961.1"/>
    <property type="molecule type" value="Genomic_DNA"/>
</dbReference>
<dbReference type="PANTHER" id="PTHR28199">
    <property type="entry name" value="PROCESSING OF GAS1 AND ALP PROTEIN 2"/>
    <property type="match status" value="1"/>
</dbReference>
<protein>
    <submittedName>
        <fullName evidence="4">Uncharacterized protein</fullName>
    </submittedName>
</protein>
<dbReference type="InterPro" id="IPR011431">
    <property type="entry name" value="Trafficking_Pga2"/>
</dbReference>
<name>A0A423XHZ3_9PEZI</name>
<dbReference type="OrthoDB" id="4227028at2759"/>
<keyword evidence="5" id="KW-1185">Reference proteome</keyword>
<gene>
    <name evidence="4" type="ORF">VPNG_02468</name>
</gene>
<accession>A0A423XHZ3</accession>
<keyword evidence="3" id="KW-0472">Membrane</keyword>
<evidence type="ECO:0000256" key="2">
    <source>
        <dbReference type="SAM" id="MobiDB-lite"/>
    </source>
</evidence>
<sequence length="152" mass="17522">MDAIFNFFYIIYERFTRNLRGSLEGTSPEYWIRIVIVVGAYCLIRPYLIKLGGKSQMNQHEQEAAAAAEEAEAKAKAKMSPNELRGHTVQIPEESDDSEAENEGQASATEWGKKARRRQKNVIKKILNAEEKRLRELQEDDEDKDIQEFLTE</sequence>
<dbReference type="AlphaFoldDB" id="A0A423XHZ3"/>
<dbReference type="GO" id="GO:0015031">
    <property type="term" value="P:protein transport"/>
    <property type="evidence" value="ECO:0007669"/>
    <property type="project" value="TreeGrafter"/>
</dbReference>
<proteinExistence type="predicted"/>
<dbReference type="Pfam" id="PF07543">
    <property type="entry name" value="PGA2"/>
    <property type="match status" value="1"/>
</dbReference>
<dbReference type="STRING" id="1230097.A0A423XHZ3"/>
<dbReference type="FunCoup" id="A0A423XHZ3">
    <property type="interactions" value="33"/>
</dbReference>
<evidence type="ECO:0000313" key="5">
    <source>
        <dbReference type="Proteomes" id="UP000285146"/>
    </source>
</evidence>
<comment type="caution">
    <text evidence="4">The sequence shown here is derived from an EMBL/GenBank/DDBJ whole genome shotgun (WGS) entry which is preliminary data.</text>
</comment>
<keyword evidence="3" id="KW-1133">Transmembrane helix</keyword>
<feature type="transmembrane region" description="Helical" evidence="3">
    <location>
        <begin position="30"/>
        <end position="48"/>
    </location>
</feature>
<reference evidence="4 5" key="1">
    <citation type="submission" date="2015-09" db="EMBL/GenBank/DDBJ databases">
        <title>Host preference determinants of Valsa canker pathogens revealed by comparative genomics.</title>
        <authorList>
            <person name="Yin Z."/>
            <person name="Huang L."/>
        </authorList>
    </citation>
    <scope>NUCLEOTIDE SEQUENCE [LARGE SCALE GENOMIC DNA]</scope>
    <source>
        <strain evidence="4 5">SXYLt</strain>
    </source>
</reference>
<dbReference type="Proteomes" id="UP000285146">
    <property type="component" value="Unassembled WGS sequence"/>
</dbReference>
<dbReference type="InParanoid" id="A0A423XHZ3"/>